<feature type="compositionally biased region" description="Acidic residues" evidence="1">
    <location>
        <begin position="864"/>
        <end position="882"/>
    </location>
</feature>
<feature type="region of interest" description="Disordered" evidence="1">
    <location>
        <begin position="66"/>
        <end position="89"/>
    </location>
</feature>
<dbReference type="PANTHER" id="PTHR33096">
    <property type="entry name" value="CXC2 DOMAIN-CONTAINING PROTEIN"/>
    <property type="match status" value="1"/>
</dbReference>
<protein>
    <recommendedName>
        <fullName evidence="4">CxC1-like cysteine cluster associated with KDZ transposases domain-containing protein</fullName>
    </recommendedName>
</protein>
<sequence length="882" mass="101513">MTARKQKSSLHQFHKGSRMPRIETRSQKDYRNKMRKQTAAEVSDITTTSVPVPLTELIPEDDYLHNTDQETSHHDHQETSHHNQDQDAWYDIPDEMRPEDAESLRQIRSHHQALIQQQKMRNWSDLMISMFPAYLHLKKKTQNWSQIGCLEDFSKDLCKCTPGQQNWREVDLIDLMGSVDAYRHLKRLEQDLIQTTTACSSQDILAQRSCPACFGVSLPVDHESQPSDTSQVFLCLDGNFQHRHHEKASKNHLPLHTPHLFVTPEEIQASNDQILTHEKAQKKTEKAKDRCTEQHKAADDRRNASTWKGCDDTGLFGCCCRHDSVIYFCNIHKSGEGRGLPMSILKRLLGELNPNIQLGVLYDIGCTLGKFFESRNLLTKHLPRMKFATAVFHSYVHDWACQLKFNPRYNKGWGLTDGEGLERLWSYLSPLVGPQRYATRNRRLGGINHRSVFHNMLGMEKLLLTLKRKTLHAITHQKDARTNLDKLLSQPNPHQRGTCFTEDFFRAQWEAQRAFHANLNEEEVAHKEELAQFFERGETIKTLVEMLVSGLKSHSQSDPTQMMNQLSEIQMLQAKQDEETKKLGSHFGTANIEDEDQQKRLGLLYSAKLALYKAAVQIQGELQPLRDSKGRGERLGTVLKEKIFDALDRRKKSVISVLNTFQTRRTDYLRNHCPEQLDLPENAPIDYHQFKKIPLDDPFWNDGYMCLSKDPWAINPNVRSGIHAVLALERSKEELVQLTIELRRTVSWGISHRDQVKSCIDQCVLGPLSSGLQNTLNDALGEDENRAKTLLRDELETYQQQHEALLVTWHVTIEEMVLQGLVGRTVIPNTWFALIEFLKLDIYNDSTLSLNLLLEEVVLKDQESDGESAANDDLDEYQESHS</sequence>
<feature type="compositionally biased region" description="Basic and acidic residues" evidence="1">
    <location>
        <begin position="66"/>
        <end position="85"/>
    </location>
</feature>
<evidence type="ECO:0008006" key="4">
    <source>
        <dbReference type="Google" id="ProtNLM"/>
    </source>
</evidence>
<dbReference type="KEGG" id="pgr:PGTG_01001"/>
<feature type="compositionally biased region" description="Basic residues" evidence="1">
    <location>
        <begin position="1"/>
        <end position="18"/>
    </location>
</feature>
<organism evidence="2 3">
    <name type="scientific">Puccinia graminis f. sp. tritici (strain CRL 75-36-700-3 / race SCCL)</name>
    <name type="common">Black stem rust fungus</name>
    <dbReference type="NCBI Taxonomy" id="418459"/>
    <lineage>
        <taxon>Eukaryota</taxon>
        <taxon>Fungi</taxon>
        <taxon>Dikarya</taxon>
        <taxon>Basidiomycota</taxon>
        <taxon>Pucciniomycotina</taxon>
        <taxon>Pucciniomycetes</taxon>
        <taxon>Pucciniales</taxon>
        <taxon>Pucciniaceae</taxon>
        <taxon>Puccinia</taxon>
    </lineage>
</organism>
<dbReference type="InterPro" id="IPR040521">
    <property type="entry name" value="KDZ"/>
</dbReference>
<evidence type="ECO:0000313" key="2">
    <source>
        <dbReference type="EMBL" id="EFP75670.1"/>
    </source>
</evidence>
<dbReference type="AlphaFoldDB" id="E3JUE5"/>
<feature type="region of interest" description="Disordered" evidence="1">
    <location>
        <begin position="862"/>
        <end position="882"/>
    </location>
</feature>
<dbReference type="Proteomes" id="UP000008783">
    <property type="component" value="Unassembled WGS sequence"/>
</dbReference>
<dbReference type="OrthoDB" id="3253684at2759"/>
<dbReference type="OMA" id="NNENEWE"/>
<dbReference type="PANTHER" id="PTHR33096:SF1">
    <property type="entry name" value="CXC1-LIKE CYSTEINE CLUSTER ASSOCIATED WITH KDZ TRANSPOSASES DOMAIN-CONTAINING PROTEIN"/>
    <property type="match status" value="1"/>
</dbReference>
<reference key="1">
    <citation type="submission" date="2007-01" db="EMBL/GenBank/DDBJ databases">
        <title>The Genome Sequence of Puccinia graminis f. sp. tritici Strain CRL 75-36-700-3.</title>
        <authorList>
            <consortium name="The Broad Institute Genome Sequencing Platform"/>
            <person name="Birren B."/>
            <person name="Lander E."/>
            <person name="Galagan J."/>
            <person name="Nusbaum C."/>
            <person name="Devon K."/>
            <person name="Cuomo C."/>
            <person name="Jaffe D."/>
            <person name="Butler J."/>
            <person name="Alvarez P."/>
            <person name="Gnerre S."/>
            <person name="Grabherr M."/>
            <person name="Mauceli E."/>
            <person name="Brockman W."/>
            <person name="Young S."/>
            <person name="LaButti K."/>
            <person name="Sykes S."/>
            <person name="DeCaprio D."/>
            <person name="Crawford M."/>
            <person name="Koehrsen M."/>
            <person name="Engels R."/>
            <person name="Montgomery P."/>
            <person name="Pearson M."/>
            <person name="Howarth C."/>
            <person name="Larson L."/>
            <person name="White J."/>
            <person name="Zeng Q."/>
            <person name="Kodira C."/>
            <person name="Yandava C."/>
            <person name="Alvarado L."/>
            <person name="O'Leary S."/>
            <person name="Szabo L."/>
            <person name="Dean R."/>
            <person name="Schein J."/>
        </authorList>
    </citation>
    <scope>NUCLEOTIDE SEQUENCE</scope>
    <source>
        <strain>CRL 75-36-700-3</strain>
    </source>
</reference>
<evidence type="ECO:0000313" key="3">
    <source>
        <dbReference type="Proteomes" id="UP000008783"/>
    </source>
</evidence>
<proteinExistence type="predicted"/>
<feature type="compositionally biased region" description="Basic and acidic residues" evidence="1">
    <location>
        <begin position="20"/>
        <end position="32"/>
    </location>
</feature>
<dbReference type="HOGENOM" id="CLU_011407_4_0_1"/>
<dbReference type="RefSeq" id="XP_003320089.1">
    <property type="nucleotide sequence ID" value="XM_003320041.1"/>
</dbReference>
<keyword evidence="3" id="KW-1185">Reference proteome</keyword>
<dbReference type="InParanoid" id="E3JUE5"/>
<feature type="region of interest" description="Disordered" evidence="1">
    <location>
        <begin position="1"/>
        <end position="47"/>
    </location>
</feature>
<dbReference type="EMBL" id="DS178264">
    <property type="protein sequence ID" value="EFP75670.1"/>
    <property type="molecule type" value="Genomic_DNA"/>
</dbReference>
<evidence type="ECO:0000256" key="1">
    <source>
        <dbReference type="SAM" id="MobiDB-lite"/>
    </source>
</evidence>
<reference evidence="3" key="2">
    <citation type="journal article" date="2011" name="Proc. Natl. Acad. Sci. U.S.A.">
        <title>Obligate biotrophy features unraveled by the genomic analysis of rust fungi.</title>
        <authorList>
            <person name="Duplessis S."/>
            <person name="Cuomo C.A."/>
            <person name="Lin Y.-C."/>
            <person name="Aerts A."/>
            <person name="Tisserant E."/>
            <person name="Veneault-Fourrey C."/>
            <person name="Joly D.L."/>
            <person name="Hacquard S."/>
            <person name="Amselem J."/>
            <person name="Cantarel B.L."/>
            <person name="Chiu R."/>
            <person name="Coutinho P.M."/>
            <person name="Feau N."/>
            <person name="Field M."/>
            <person name="Frey P."/>
            <person name="Gelhaye E."/>
            <person name="Goldberg J."/>
            <person name="Grabherr M.G."/>
            <person name="Kodira C.D."/>
            <person name="Kohler A."/>
            <person name="Kuees U."/>
            <person name="Lindquist E.A."/>
            <person name="Lucas S.M."/>
            <person name="Mago R."/>
            <person name="Mauceli E."/>
            <person name="Morin E."/>
            <person name="Murat C."/>
            <person name="Pangilinan J.L."/>
            <person name="Park R."/>
            <person name="Pearson M."/>
            <person name="Quesneville H."/>
            <person name="Rouhier N."/>
            <person name="Sakthikumar S."/>
            <person name="Salamov A.A."/>
            <person name="Schmutz J."/>
            <person name="Selles B."/>
            <person name="Shapiro H."/>
            <person name="Tanguay P."/>
            <person name="Tuskan G.A."/>
            <person name="Henrissat B."/>
            <person name="Van de Peer Y."/>
            <person name="Rouze P."/>
            <person name="Ellis J.G."/>
            <person name="Dodds P.N."/>
            <person name="Schein J.E."/>
            <person name="Zhong S."/>
            <person name="Hamelin R.C."/>
            <person name="Grigoriev I.V."/>
            <person name="Szabo L.J."/>
            <person name="Martin F."/>
        </authorList>
    </citation>
    <scope>NUCLEOTIDE SEQUENCE [LARGE SCALE GENOMIC DNA]</scope>
    <source>
        <strain evidence="3">CRL 75-36-700-3 / race SCCL</strain>
    </source>
</reference>
<gene>
    <name evidence="2" type="ORF">PGTG_01001</name>
</gene>
<accession>E3JUE5</accession>
<dbReference type="VEuPathDB" id="FungiDB:PGTG_01001"/>
<dbReference type="Pfam" id="PF18758">
    <property type="entry name" value="KDZ"/>
    <property type="match status" value="1"/>
</dbReference>
<name>E3JUE5_PUCGT</name>
<dbReference type="GeneID" id="10543550"/>